<dbReference type="EMBL" id="CP035928">
    <property type="protein sequence ID" value="QEP35084.1"/>
    <property type="molecule type" value="Genomic_DNA"/>
</dbReference>
<dbReference type="NCBIfam" id="NF004325">
    <property type="entry name" value="PRK05718.1"/>
    <property type="match status" value="1"/>
</dbReference>
<dbReference type="EC" id="4.1.2.14" evidence="5"/>
<keyword evidence="9" id="KW-1185">Reference proteome</keyword>
<dbReference type="PANTHER" id="PTHR30246:SF1">
    <property type="entry name" value="2-DEHYDRO-3-DEOXY-6-PHOSPHOGALACTONATE ALDOLASE-RELATED"/>
    <property type="match status" value="1"/>
</dbReference>
<evidence type="ECO:0000256" key="6">
    <source>
        <dbReference type="ARBA" id="ARBA00023239"/>
    </source>
</evidence>
<comment type="pathway">
    <text evidence="2">Carbohydrate acid metabolism; 2-dehydro-3-deoxy-D-gluconate degradation; D-glyceraldehyde 3-phosphate and pyruvate from 2-dehydro-3-deoxy-D-gluconate: step 2/2.</text>
</comment>
<dbReference type="CDD" id="cd00452">
    <property type="entry name" value="KDPG_aldolase"/>
    <property type="match status" value="1"/>
</dbReference>
<dbReference type="GO" id="GO:0008675">
    <property type="term" value="F:2-dehydro-3-deoxy-phosphogluconate aldolase activity"/>
    <property type="evidence" value="ECO:0007669"/>
    <property type="project" value="UniProtKB-EC"/>
</dbReference>
<name>A0A5C2HE64_9BACT</name>
<evidence type="ECO:0000256" key="1">
    <source>
        <dbReference type="ARBA" id="ARBA00000654"/>
    </source>
</evidence>
<reference evidence="8 9" key="3">
    <citation type="submission" date="2019-09" db="EMBL/GenBank/DDBJ databases">
        <title>Taxonomic note: a critical rebuttal of the proposed division of the genus Arcobacter into six genera, emended descriptions of Arcobacter anaerophilus and the genus Arcobacter, and an assessment of genus-level boundaries for Epsilonproteobacteria using in silico genomic comparator tools.</title>
        <authorList>
            <person name="On S.L.W."/>
            <person name="Miller W.G."/>
            <person name="Biggs P."/>
            <person name="Cornelius A."/>
            <person name="Vandamme P."/>
        </authorList>
    </citation>
    <scope>NUCLEOTIDE SEQUENCE [LARGE SCALE GENOMIC DNA]</scope>
    <source>
        <strain evidence="8 9">LMG 26638</strain>
    </source>
</reference>
<comment type="similarity">
    <text evidence="3">Belongs to the KHG/KDPG aldolase family.</text>
</comment>
<evidence type="ECO:0000256" key="5">
    <source>
        <dbReference type="ARBA" id="ARBA00013063"/>
    </source>
</evidence>
<dbReference type="OrthoDB" id="9805177at2"/>
<dbReference type="InterPro" id="IPR013785">
    <property type="entry name" value="Aldolase_TIM"/>
</dbReference>
<protein>
    <recommendedName>
        <fullName evidence="5">2-dehydro-3-deoxy-phosphogluconate aldolase</fullName>
        <ecNumber evidence="5">4.1.2.14</ecNumber>
    </recommendedName>
</protein>
<comment type="catalytic activity">
    <reaction evidence="1">
        <text>2-dehydro-3-deoxy-6-phospho-D-gluconate = D-glyceraldehyde 3-phosphate + pyruvate</text>
        <dbReference type="Rhea" id="RHEA:17089"/>
        <dbReference type="ChEBI" id="CHEBI:15361"/>
        <dbReference type="ChEBI" id="CHEBI:57569"/>
        <dbReference type="ChEBI" id="CHEBI:59776"/>
        <dbReference type="EC" id="4.1.2.14"/>
    </reaction>
</comment>
<dbReference type="Pfam" id="PF01081">
    <property type="entry name" value="Aldolase"/>
    <property type="match status" value="1"/>
</dbReference>
<sequence>MSIEKIIGLSPIIPVIVIKDVNDAVPLAKALLAGGIDIMEVTLRTNTALKAIELIAKEVPDMNVGAGTVCNEEDLIEAKKVGAKFVFSPGISKELIEASHIHEITLVPGVATASEVMLAQNNDIFFCKLFPASIVGGIKMLKALGGPFPKMRFCPTGGVNLDNMNEFLELENVLCIGGSWIVPDYMLKNKEFDKITQLCKEGLEKIKE</sequence>
<dbReference type="InterPro" id="IPR031337">
    <property type="entry name" value="KDPG/KHG_AS_1"/>
</dbReference>
<keyword evidence="7" id="KW-0119">Carbohydrate metabolism</keyword>
<keyword evidence="6 8" id="KW-0456">Lyase</keyword>
<evidence type="ECO:0000256" key="7">
    <source>
        <dbReference type="ARBA" id="ARBA00023277"/>
    </source>
</evidence>
<gene>
    <name evidence="8" type="primary">eda</name>
    <name evidence="8" type="ORF">APAC_2012</name>
</gene>
<reference evidence="8 9" key="2">
    <citation type="submission" date="2019-09" db="EMBL/GenBank/DDBJ databases">
        <title>Complete genome sequencing of four Arcobacter species reveals a diverse suite of mobile elements.</title>
        <authorList>
            <person name="Miller W.G."/>
            <person name="Yee E."/>
            <person name="Bono J.L."/>
        </authorList>
    </citation>
    <scope>NUCLEOTIDE SEQUENCE [LARGE SCALE GENOMIC DNA]</scope>
    <source>
        <strain evidence="8 9">LMG 26638</strain>
    </source>
</reference>
<proteinExistence type="inferred from homology"/>
<dbReference type="Proteomes" id="UP000322726">
    <property type="component" value="Chromosome"/>
</dbReference>
<evidence type="ECO:0000313" key="8">
    <source>
        <dbReference type="EMBL" id="QEP35084.1"/>
    </source>
</evidence>
<dbReference type="PANTHER" id="PTHR30246">
    <property type="entry name" value="2-KETO-3-DEOXY-6-PHOSPHOGLUCONATE ALDOLASE"/>
    <property type="match status" value="1"/>
</dbReference>
<accession>A0A5C2HE64</accession>
<dbReference type="PROSITE" id="PS00159">
    <property type="entry name" value="ALDOLASE_KDPG_KHG_1"/>
    <property type="match status" value="1"/>
</dbReference>
<dbReference type="KEGG" id="apai:APAC_2012"/>
<dbReference type="InterPro" id="IPR000887">
    <property type="entry name" value="Aldlse_KDPG_KHG"/>
</dbReference>
<organism evidence="8 9">
    <name type="scientific">Malaciobacter pacificus</name>
    <dbReference type="NCBI Taxonomy" id="1080223"/>
    <lineage>
        <taxon>Bacteria</taxon>
        <taxon>Pseudomonadati</taxon>
        <taxon>Campylobacterota</taxon>
        <taxon>Epsilonproteobacteria</taxon>
        <taxon>Campylobacterales</taxon>
        <taxon>Arcobacteraceae</taxon>
        <taxon>Malaciobacter</taxon>
    </lineage>
</organism>
<dbReference type="RefSeq" id="WP_130233983.1">
    <property type="nucleotide sequence ID" value="NZ_BMEF01000006.1"/>
</dbReference>
<reference evidence="9" key="1">
    <citation type="submission" date="2019-09" db="EMBL/GenBank/DDBJ databases">
        <title>Complete genome sequencing of four Arcobacter species reveals a diverse suite of mobile elements.</title>
        <authorList>
            <person name="On S.L.W."/>
            <person name="Miller W.G."/>
            <person name="Biggs P."/>
            <person name="Cornelius A."/>
            <person name="Vandamme P."/>
        </authorList>
    </citation>
    <scope>NUCLEOTIDE SEQUENCE [LARGE SCALE GENOMIC DNA]</scope>
    <source>
        <strain evidence="9">LMG 26638</strain>
    </source>
</reference>
<evidence type="ECO:0000313" key="9">
    <source>
        <dbReference type="Proteomes" id="UP000322726"/>
    </source>
</evidence>
<dbReference type="AlphaFoldDB" id="A0A5C2HE64"/>
<evidence type="ECO:0000256" key="3">
    <source>
        <dbReference type="ARBA" id="ARBA00006906"/>
    </source>
</evidence>
<evidence type="ECO:0000256" key="4">
    <source>
        <dbReference type="ARBA" id="ARBA00011233"/>
    </source>
</evidence>
<dbReference type="SUPFAM" id="SSF51569">
    <property type="entry name" value="Aldolase"/>
    <property type="match status" value="1"/>
</dbReference>
<comment type="subunit">
    <text evidence="4">Homotrimer.</text>
</comment>
<dbReference type="Gene3D" id="3.20.20.70">
    <property type="entry name" value="Aldolase class I"/>
    <property type="match status" value="1"/>
</dbReference>
<dbReference type="NCBIfam" id="TIGR01182">
    <property type="entry name" value="eda"/>
    <property type="match status" value="1"/>
</dbReference>
<evidence type="ECO:0000256" key="2">
    <source>
        <dbReference type="ARBA" id="ARBA00004736"/>
    </source>
</evidence>